<keyword evidence="3" id="KW-1185">Reference proteome</keyword>
<keyword evidence="1" id="KW-0812">Transmembrane</keyword>
<feature type="transmembrane region" description="Helical" evidence="1">
    <location>
        <begin position="53"/>
        <end position="74"/>
    </location>
</feature>
<sequence length="336" mass="37234">MVDWKSGEVIQMDSMIFLKFMHALLGLYLWEFFISLDFEWAVMTGKTRFRWPLIFYFAGRYLLLFALIGIAVALDTPSEINCQALYAFNQLAGNAAVGLASINLSVRTIAIWSQNTWVVVLLMLIIIGHWSLILQGILLTAVWLPGVGCAIAYSDTTILAATFIYSMCFDFVVLCLSAYKLAWTHTRSGTSIAPSRLVRMLFSDGLIYFLIAFVSNVIATTMMVLNLNAIMSVIFNVPAAIASTIVASRVVRRLTNFQRSGVEMISRPLENCGTAFKNTDAGLSNPVSTPRTTGVHVEMDTFTRAANFDLEGYRSVHRTASSAASYSEDHKPVQVV</sequence>
<dbReference type="Proteomes" id="UP000823399">
    <property type="component" value="Unassembled WGS sequence"/>
</dbReference>
<dbReference type="GeneID" id="64698909"/>
<name>A0A9P7FC78_9AGAM</name>
<evidence type="ECO:0008006" key="4">
    <source>
        <dbReference type="Google" id="ProtNLM"/>
    </source>
</evidence>
<gene>
    <name evidence="2" type="ORF">F5147DRAFT_684960</name>
</gene>
<feature type="transmembrane region" description="Helical" evidence="1">
    <location>
        <begin position="20"/>
        <end position="41"/>
    </location>
</feature>
<feature type="transmembrane region" description="Helical" evidence="1">
    <location>
        <begin position="118"/>
        <end position="144"/>
    </location>
</feature>
<protein>
    <recommendedName>
        <fullName evidence="4">Transmembrane protein</fullName>
    </recommendedName>
</protein>
<organism evidence="2 3">
    <name type="scientific">Suillus discolor</name>
    <dbReference type="NCBI Taxonomy" id="1912936"/>
    <lineage>
        <taxon>Eukaryota</taxon>
        <taxon>Fungi</taxon>
        <taxon>Dikarya</taxon>
        <taxon>Basidiomycota</taxon>
        <taxon>Agaricomycotina</taxon>
        <taxon>Agaricomycetes</taxon>
        <taxon>Agaricomycetidae</taxon>
        <taxon>Boletales</taxon>
        <taxon>Suillineae</taxon>
        <taxon>Suillaceae</taxon>
        <taxon>Suillus</taxon>
    </lineage>
</organism>
<accession>A0A9P7FC78</accession>
<feature type="transmembrane region" description="Helical" evidence="1">
    <location>
        <begin position="86"/>
        <end position="106"/>
    </location>
</feature>
<evidence type="ECO:0000313" key="2">
    <source>
        <dbReference type="EMBL" id="KAG2111955.1"/>
    </source>
</evidence>
<evidence type="ECO:0000256" key="1">
    <source>
        <dbReference type="SAM" id="Phobius"/>
    </source>
</evidence>
<dbReference type="OrthoDB" id="3197626at2759"/>
<proteinExistence type="predicted"/>
<keyword evidence="1" id="KW-0472">Membrane</keyword>
<reference evidence="2" key="1">
    <citation type="journal article" date="2020" name="New Phytol.">
        <title>Comparative genomics reveals dynamic genome evolution in host specialist ectomycorrhizal fungi.</title>
        <authorList>
            <person name="Lofgren L.A."/>
            <person name="Nguyen N.H."/>
            <person name="Vilgalys R."/>
            <person name="Ruytinx J."/>
            <person name="Liao H.L."/>
            <person name="Branco S."/>
            <person name="Kuo A."/>
            <person name="LaButti K."/>
            <person name="Lipzen A."/>
            <person name="Andreopoulos W."/>
            <person name="Pangilinan J."/>
            <person name="Riley R."/>
            <person name="Hundley H."/>
            <person name="Na H."/>
            <person name="Barry K."/>
            <person name="Grigoriev I.V."/>
            <person name="Stajich J.E."/>
            <person name="Kennedy P.G."/>
        </authorList>
    </citation>
    <scope>NUCLEOTIDE SEQUENCE</scope>
    <source>
        <strain evidence="2">FC423</strain>
    </source>
</reference>
<dbReference type="AlphaFoldDB" id="A0A9P7FC78"/>
<feature type="transmembrane region" description="Helical" evidence="1">
    <location>
        <begin position="156"/>
        <end position="179"/>
    </location>
</feature>
<feature type="transmembrane region" description="Helical" evidence="1">
    <location>
        <begin position="229"/>
        <end position="251"/>
    </location>
</feature>
<feature type="transmembrane region" description="Helical" evidence="1">
    <location>
        <begin position="200"/>
        <end position="223"/>
    </location>
</feature>
<comment type="caution">
    <text evidence="2">The sequence shown here is derived from an EMBL/GenBank/DDBJ whole genome shotgun (WGS) entry which is preliminary data.</text>
</comment>
<evidence type="ECO:0000313" key="3">
    <source>
        <dbReference type="Proteomes" id="UP000823399"/>
    </source>
</evidence>
<dbReference type="RefSeq" id="XP_041295012.1">
    <property type="nucleotide sequence ID" value="XM_041436650.1"/>
</dbReference>
<dbReference type="EMBL" id="JABBWM010000016">
    <property type="protein sequence ID" value="KAG2111955.1"/>
    <property type="molecule type" value="Genomic_DNA"/>
</dbReference>
<keyword evidence="1" id="KW-1133">Transmembrane helix</keyword>